<sequence length="73" mass="8017">MLSGVDFSDQVSGSNPISRRGPMKTPVFRDQAPIPPPRTSHRGFFFSRRATVTTETMSAVTKRLRVVNSTGPP</sequence>
<feature type="region of interest" description="Disordered" evidence="1">
    <location>
        <begin position="1"/>
        <end position="42"/>
    </location>
</feature>
<reference evidence="2" key="1">
    <citation type="submission" date="2015-05" db="EMBL/GenBank/DDBJ databases">
        <title>Permanent draft genome of Rhodopirellula islandicus K833.</title>
        <authorList>
            <person name="Kizina J."/>
            <person name="Richter M."/>
            <person name="Glockner F.O."/>
            <person name="Harder J."/>
        </authorList>
    </citation>
    <scope>NUCLEOTIDE SEQUENCE [LARGE SCALE GENOMIC DNA]</scope>
    <source>
        <strain evidence="2">K833</strain>
    </source>
</reference>
<accession>A0A0J1EAH6</accession>
<name>A0A0J1EAH6_RHOIS</name>
<evidence type="ECO:0000313" key="2">
    <source>
        <dbReference type="EMBL" id="KLU02579.1"/>
    </source>
</evidence>
<gene>
    <name evidence="2" type="ORF">RISK_005645</name>
</gene>
<evidence type="ECO:0000256" key="1">
    <source>
        <dbReference type="SAM" id="MobiDB-lite"/>
    </source>
</evidence>
<dbReference type="Proteomes" id="UP000036367">
    <property type="component" value="Unassembled WGS sequence"/>
</dbReference>
<protein>
    <submittedName>
        <fullName evidence="2">Uncharacterized protein</fullName>
    </submittedName>
</protein>
<organism evidence="2 3">
    <name type="scientific">Rhodopirellula islandica</name>
    <dbReference type="NCBI Taxonomy" id="595434"/>
    <lineage>
        <taxon>Bacteria</taxon>
        <taxon>Pseudomonadati</taxon>
        <taxon>Planctomycetota</taxon>
        <taxon>Planctomycetia</taxon>
        <taxon>Pirellulales</taxon>
        <taxon>Pirellulaceae</taxon>
        <taxon>Rhodopirellula</taxon>
    </lineage>
</organism>
<keyword evidence="3" id="KW-1185">Reference proteome</keyword>
<evidence type="ECO:0000313" key="3">
    <source>
        <dbReference type="Proteomes" id="UP000036367"/>
    </source>
</evidence>
<dbReference type="AlphaFoldDB" id="A0A0J1EAH6"/>
<comment type="caution">
    <text evidence="2">The sequence shown here is derived from an EMBL/GenBank/DDBJ whole genome shotgun (WGS) entry which is preliminary data.</text>
</comment>
<dbReference type="EMBL" id="LECT01000044">
    <property type="protein sequence ID" value="KLU02579.1"/>
    <property type="molecule type" value="Genomic_DNA"/>
</dbReference>
<proteinExistence type="predicted"/>
<dbReference type="PATRIC" id="fig|595434.4.peg.5360"/>